<protein>
    <recommendedName>
        <fullName evidence="3">Lipoprotein</fullName>
    </recommendedName>
</protein>
<dbReference type="Proteomes" id="UP001307705">
    <property type="component" value="Unassembled WGS sequence"/>
</dbReference>
<comment type="caution">
    <text evidence="1">The sequence shown here is derived from an EMBL/GenBank/DDBJ whole genome shotgun (WGS) entry which is preliminary data.</text>
</comment>
<evidence type="ECO:0000313" key="2">
    <source>
        <dbReference type="Proteomes" id="UP001307705"/>
    </source>
</evidence>
<accession>A0ABQ6PVF4</accession>
<organism evidence="1 2">
    <name type="scientific">Algoriphagus taiwanensis</name>
    <dbReference type="NCBI Taxonomy" id="1445656"/>
    <lineage>
        <taxon>Bacteria</taxon>
        <taxon>Pseudomonadati</taxon>
        <taxon>Bacteroidota</taxon>
        <taxon>Cytophagia</taxon>
        <taxon>Cytophagales</taxon>
        <taxon>Cyclobacteriaceae</taxon>
        <taxon>Algoriphagus</taxon>
    </lineage>
</organism>
<reference evidence="1 2" key="1">
    <citation type="submission" date="2023-08" db="EMBL/GenBank/DDBJ databases">
        <title>Draft genome sequence of Algoriphagus taiwanensis.</title>
        <authorList>
            <person name="Takatani N."/>
            <person name="Hosokawa M."/>
            <person name="Sawabe T."/>
        </authorList>
    </citation>
    <scope>NUCLEOTIDE SEQUENCE [LARGE SCALE GENOMIC DNA]</scope>
    <source>
        <strain evidence="1 2">JCM 19755</strain>
    </source>
</reference>
<evidence type="ECO:0000313" key="1">
    <source>
        <dbReference type="EMBL" id="GMQ31933.1"/>
    </source>
</evidence>
<dbReference type="EMBL" id="BTPE01000001">
    <property type="protein sequence ID" value="GMQ31933.1"/>
    <property type="molecule type" value="Genomic_DNA"/>
</dbReference>
<dbReference type="RefSeq" id="WP_338226782.1">
    <property type="nucleotide sequence ID" value="NZ_BTPE01000001.1"/>
</dbReference>
<sequence length="186" mass="22186">MIKNRSHICLLVFFIFFSSCSEKIDKIKFLERQLGIWLNGNYKIKYNGENNSWRKDVVSIDLVLTIDKEYIDSLESQIQRHKYFNSNLKCCAFDAIYQDDKNKVDKFYENYNKKTSKVKSMDEITFGQYQIDYLSYDGNLIEGKWVKKDNQIYEFIEIYDNTGMVHKRATLNKSIRELSFKAWPSP</sequence>
<keyword evidence="2" id="KW-1185">Reference proteome</keyword>
<evidence type="ECO:0008006" key="3">
    <source>
        <dbReference type="Google" id="ProtNLM"/>
    </source>
</evidence>
<gene>
    <name evidence="1" type="ORF">Ataiwa_02050</name>
</gene>
<name>A0ABQ6PVF4_9BACT</name>
<proteinExistence type="predicted"/>
<dbReference type="PROSITE" id="PS51257">
    <property type="entry name" value="PROKAR_LIPOPROTEIN"/>
    <property type="match status" value="1"/>
</dbReference>